<gene>
    <name evidence="2" type="ORF">ACFQLX_09130</name>
</gene>
<sequence length="582" mass="62099">MVTYQQLRDATPATYERYATAWRTVGAAMSEAKDRVEAQVAAGMRKADLKGAGAEAAQRRLRTLAENHHFTQLQCALIHAALSGLATDLTAAQRRLAAAGEDARAAGFTVQDDGSVHWEVAAPHADRGADGSTPYSPLADGRAAEAQLYADRITAALQEAADADQGWRARLDALTADNDLDVTDEDWVDAGEDTEAVGEATGSADDIPAGGSPAANAAWWASLTPDERARHLALHPERIGALDGLPAEARDEANRAHLATEAATVQMKLDELRANEPEKYRVLNGMGGEQRTTSPEWNAWRAQVTRYENTRGGIAAIEKRFAQTGERGLPEAYLLGFSAEADGRVILANGNPDTAHHTAVYVPGTTTDLPGIGGDLRRMDELWRASAVRTGDPVSTITWFGYDAPDDIVKDSPFSHYADDGAGSYSSFLHGLDAAHDQQTPSHTTAIGHSYGTTLIGSTARQFDLPVDDVILAGSPGVQVGNASDLGVPHGHVWNQEARGDHVPDIGQFGHGAYEPPHMEVGPSRVPVFDPGGFIVPSDPEFGANQLTTDTEGHSDYWKRGTQSLDNQAAVVAGKYHLAQTQ</sequence>
<dbReference type="InterPro" id="IPR029058">
    <property type="entry name" value="AB_hydrolase_fold"/>
</dbReference>
<reference evidence="3" key="1">
    <citation type="journal article" date="2019" name="Int. J. Syst. Evol. Microbiol.">
        <title>The Global Catalogue of Microorganisms (GCM) 10K type strain sequencing project: providing services to taxonomists for standard genome sequencing and annotation.</title>
        <authorList>
            <consortium name="The Broad Institute Genomics Platform"/>
            <consortium name="The Broad Institute Genome Sequencing Center for Infectious Disease"/>
            <person name="Wu L."/>
            <person name="Ma J."/>
        </authorList>
    </citation>
    <scope>NUCLEOTIDE SEQUENCE [LARGE SCALE GENOMIC DNA]</scope>
    <source>
        <strain evidence="3">CGMCC 1.13681</strain>
    </source>
</reference>
<name>A0ABW2GFI6_9ACTN</name>
<dbReference type="InterPro" id="IPR010427">
    <property type="entry name" value="DUF1023"/>
</dbReference>
<evidence type="ECO:0000313" key="2">
    <source>
        <dbReference type="EMBL" id="MFC7218328.1"/>
    </source>
</evidence>
<organism evidence="2 3">
    <name type="scientific">Streptomyces polyrhachis</name>
    <dbReference type="NCBI Taxonomy" id="1282885"/>
    <lineage>
        <taxon>Bacteria</taxon>
        <taxon>Bacillati</taxon>
        <taxon>Actinomycetota</taxon>
        <taxon>Actinomycetes</taxon>
        <taxon>Kitasatosporales</taxon>
        <taxon>Streptomycetaceae</taxon>
        <taxon>Streptomyces</taxon>
    </lineage>
</organism>
<keyword evidence="3" id="KW-1185">Reference proteome</keyword>
<accession>A0ABW2GFI6</accession>
<comment type="caution">
    <text evidence="2">The sequence shown here is derived from an EMBL/GenBank/DDBJ whole genome shotgun (WGS) entry which is preliminary data.</text>
</comment>
<proteinExistence type="predicted"/>
<protein>
    <submittedName>
        <fullName evidence="2">Alpha/beta hydrolase</fullName>
    </submittedName>
</protein>
<dbReference type="Pfam" id="PF06259">
    <property type="entry name" value="Abhydrolase_8"/>
    <property type="match status" value="1"/>
</dbReference>
<dbReference type="GO" id="GO:0016787">
    <property type="term" value="F:hydrolase activity"/>
    <property type="evidence" value="ECO:0007669"/>
    <property type="project" value="UniProtKB-KW"/>
</dbReference>
<feature type="domain" description="DUF1023" evidence="1">
    <location>
        <begin position="343"/>
        <end position="509"/>
    </location>
</feature>
<dbReference type="Proteomes" id="UP001596413">
    <property type="component" value="Unassembled WGS sequence"/>
</dbReference>
<evidence type="ECO:0000259" key="1">
    <source>
        <dbReference type="Pfam" id="PF06259"/>
    </source>
</evidence>
<keyword evidence="2" id="KW-0378">Hydrolase</keyword>
<evidence type="ECO:0000313" key="3">
    <source>
        <dbReference type="Proteomes" id="UP001596413"/>
    </source>
</evidence>
<dbReference type="RefSeq" id="WP_386413651.1">
    <property type="nucleotide sequence ID" value="NZ_JBHSZO010000010.1"/>
</dbReference>
<dbReference type="EMBL" id="JBHSZO010000010">
    <property type="protein sequence ID" value="MFC7218328.1"/>
    <property type="molecule type" value="Genomic_DNA"/>
</dbReference>
<dbReference type="SUPFAM" id="SSF53474">
    <property type="entry name" value="alpha/beta-Hydrolases"/>
    <property type="match status" value="1"/>
</dbReference>